<reference evidence="1" key="1">
    <citation type="submission" date="2014-09" db="EMBL/GenBank/DDBJ databases">
        <authorList>
            <person name="Magalhaes I.L.F."/>
            <person name="Oliveira U."/>
            <person name="Santos F.R."/>
            <person name="Vidigal T.H.D.A."/>
            <person name="Brescovit A.D."/>
            <person name="Santos A.J."/>
        </authorList>
    </citation>
    <scope>NUCLEOTIDE SEQUENCE</scope>
    <source>
        <tissue evidence="1">Shoot tissue taken approximately 20 cm above the soil surface</tissue>
    </source>
</reference>
<accession>A0A0A8ZSR7</accession>
<name>A0A0A8ZSR7_ARUDO</name>
<evidence type="ECO:0000313" key="1">
    <source>
        <dbReference type="EMBL" id="JAD40718.1"/>
    </source>
</evidence>
<sequence>MSAGFCLVDYLPSPLHF</sequence>
<reference evidence="1" key="2">
    <citation type="journal article" date="2015" name="Data Brief">
        <title>Shoot transcriptome of the giant reed, Arundo donax.</title>
        <authorList>
            <person name="Barrero R.A."/>
            <person name="Guerrero F.D."/>
            <person name="Moolhuijzen P."/>
            <person name="Goolsby J.A."/>
            <person name="Tidwell J."/>
            <person name="Bellgard S.E."/>
            <person name="Bellgard M.I."/>
        </authorList>
    </citation>
    <scope>NUCLEOTIDE SEQUENCE</scope>
    <source>
        <tissue evidence="1">Shoot tissue taken approximately 20 cm above the soil surface</tissue>
    </source>
</reference>
<dbReference type="AlphaFoldDB" id="A0A0A8ZSR7"/>
<protein>
    <submittedName>
        <fullName evidence="1">Uncharacterized protein</fullName>
    </submittedName>
</protein>
<proteinExistence type="predicted"/>
<dbReference type="EMBL" id="GBRH01257177">
    <property type="protein sequence ID" value="JAD40718.1"/>
    <property type="molecule type" value="Transcribed_RNA"/>
</dbReference>
<organism evidence="1">
    <name type="scientific">Arundo donax</name>
    <name type="common">Giant reed</name>
    <name type="synonym">Donax arundinaceus</name>
    <dbReference type="NCBI Taxonomy" id="35708"/>
    <lineage>
        <taxon>Eukaryota</taxon>
        <taxon>Viridiplantae</taxon>
        <taxon>Streptophyta</taxon>
        <taxon>Embryophyta</taxon>
        <taxon>Tracheophyta</taxon>
        <taxon>Spermatophyta</taxon>
        <taxon>Magnoliopsida</taxon>
        <taxon>Liliopsida</taxon>
        <taxon>Poales</taxon>
        <taxon>Poaceae</taxon>
        <taxon>PACMAD clade</taxon>
        <taxon>Arundinoideae</taxon>
        <taxon>Arundineae</taxon>
        <taxon>Arundo</taxon>
    </lineage>
</organism>